<dbReference type="Proteomes" id="UP000799428">
    <property type="component" value="Unassembled WGS sequence"/>
</dbReference>
<name>A0A6G1KCB9_9PLEO</name>
<dbReference type="AlphaFoldDB" id="A0A6G1KCB9"/>
<feature type="region of interest" description="Disordered" evidence="1">
    <location>
        <begin position="1"/>
        <end position="26"/>
    </location>
</feature>
<reference evidence="2" key="1">
    <citation type="journal article" date="2020" name="Stud. Mycol.">
        <title>101 Dothideomycetes genomes: a test case for predicting lifestyles and emergence of pathogens.</title>
        <authorList>
            <person name="Haridas S."/>
            <person name="Albert R."/>
            <person name="Binder M."/>
            <person name="Bloem J."/>
            <person name="Labutti K."/>
            <person name="Salamov A."/>
            <person name="Andreopoulos B."/>
            <person name="Baker S."/>
            <person name="Barry K."/>
            <person name="Bills G."/>
            <person name="Bluhm B."/>
            <person name="Cannon C."/>
            <person name="Castanera R."/>
            <person name="Culley D."/>
            <person name="Daum C."/>
            <person name="Ezra D."/>
            <person name="Gonzalez J."/>
            <person name="Henrissat B."/>
            <person name="Kuo A."/>
            <person name="Liang C."/>
            <person name="Lipzen A."/>
            <person name="Lutzoni F."/>
            <person name="Magnuson J."/>
            <person name="Mondo S."/>
            <person name="Nolan M."/>
            <person name="Ohm R."/>
            <person name="Pangilinan J."/>
            <person name="Park H.-J."/>
            <person name="Ramirez L."/>
            <person name="Alfaro M."/>
            <person name="Sun H."/>
            <person name="Tritt A."/>
            <person name="Yoshinaga Y."/>
            <person name="Zwiers L.-H."/>
            <person name="Turgeon B."/>
            <person name="Goodwin S."/>
            <person name="Spatafora J."/>
            <person name="Crous P."/>
            <person name="Grigoriev I."/>
        </authorList>
    </citation>
    <scope>NUCLEOTIDE SEQUENCE</scope>
    <source>
        <strain evidence="2">CBS 279.74</strain>
    </source>
</reference>
<feature type="compositionally biased region" description="Acidic residues" evidence="1">
    <location>
        <begin position="10"/>
        <end position="21"/>
    </location>
</feature>
<evidence type="ECO:0000313" key="3">
    <source>
        <dbReference type="Proteomes" id="UP000799428"/>
    </source>
</evidence>
<evidence type="ECO:0000256" key="1">
    <source>
        <dbReference type="SAM" id="MobiDB-lite"/>
    </source>
</evidence>
<gene>
    <name evidence="2" type="ORF">K504DRAFT_454746</name>
</gene>
<organism evidence="2 3">
    <name type="scientific">Pleomassaria siparia CBS 279.74</name>
    <dbReference type="NCBI Taxonomy" id="1314801"/>
    <lineage>
        <taxon>Eukaryota</taxon>
        <taxon>Fungi</taxon>
        <taxon>Dikarya</taxon>
        <taxon>Ascomycota</taxon>
        <taxon>Pezizomycotina</taxon>
        <taxon>Dothideomycetes</taxon>
        <taxon>Pleosporomycetidae</taxon>
        <taxon>Pleosporales</taxon>
        <taxon>Pleomassariaceae</taxon>
        <taxon>Pleomassaria</taxon>
    </lineage>
</organism>
<proteinExistence type="predicted"/>
<accession>A0A6G1KCB9</accession>
<sequence>MATVQCTPTSDDDDDDDDGDDHDGSLLSDDIFSRRDCDATTIGGTSSCGWAVRSLLRTRRPALEAGSQMRGEDVHTCLKRGHAAHCPRCTLHAAHAAVAAFPLRPKRAPSCI</sequence>
<protein>
    <submittedName>
        <fullName evidence="2">Uncharacterized protein</fullName>
    </submittedName>
</protein>
<evidence type="ECO:0000313" key="2">
    <source>
        <dbReference type="EMBL" id="KAF2710458.1"/>
    </source>
</evidence>
<keyword evidence="3" id="KW-1185">Reference proteome</keyword>
<dbReference type="EMBL" id="MU005769">
    <property type="protein sequence ID" value="KAF2710458.1"/>
    <property type="molecule type" value="Genomic_DNA"/>
</dbReference>